<accession>A0A382K1L7</accession>
<evidence type="ECO:0000313" key="1">
    <source>
        <dbReference type="EMBL" id="SVC17989.1"/>
    </source>
</evidence>
<sequence length="22" mass="2541">MPESLFTLSIEVTIPAMDKRVY</sequence>
<organism evidence="1">
    <name type="scientific">marine metagenome</name>
    <dbReference type="NCBI Taxonomy" id="408172"/>
    <lineage>
        <taxon>unclassified sequences</taxon>
        <taxon>metagenomes</taxon>
        <taxon>ecological metagenomes</taxon>
    </lineage>
</organism>
<protein>
    <submittedName>
        <fullName evidence="1">Uncharacterized protein</fullName>
    </submittedName>
</protein>
<name>A0A382K1L7_9ZZZZ</name>
<reference evidence="1" key="1">
    <citation type="submission" date="2018-05" db="EMBL/GenBank/DDBJ databases">
        <authorList>
            <person name="Lanie J.A."/>
            <person name="Ng W.-L."/>
            <person name="Kazmierczak K.M."/>
            <person name="Andrzejewski T.M."/>
            <person name="Davidsen T.M."/>
            <person name="Wayne K.J."/>
            <person name="Tettelin H."/>
            <person name="Glass J.I."/>
            <person name="Rusch D."/>
            <person name="Podicherti R."/>
            <person name="Tsui H.-C.T."/>
            <person name="Winkler M.E."/>
        </authorList>
    </citation>
    <scope>NUCLEOTIDE SEQUENCE</scope>
</reference>
<dbReference type="AlphaFoldDB" id="A0A382K1L7"/>
<proteinExistence type="predicted"/>
<gene>
    <name evidence="1" type="ORF">METZ01_LOCUS270843</name>
</gene>
<dbReference type="EMBL" id="UINC01077665">
    <property type="protein sequence ID" value="SVC17989.1"/>
    <property type="molecule type" value="Genomic_DNA"/>
</dbReference>